<keyword evidence="3" id="KW-0479">Metal-binding</keyword>
<evidence type="ECO:0000313" key="9">
    <source>
        <dbReference type="Proteomes" id="UP001595379"/>
    </source>
</evidence>
<dbReference type="Proteomes" id="UP001595379">
    <property type="component" value="Unassembled WGS sequence"/>
</dbReference>
<protein>
    <submittedName>
        <fullName evidence="8">NUDIX domain-containing protein</fullName>
    </submittedName>
</protein>
<dbReference type="Gene3D" id="3.90.79.10">
    <property type="entry name" value="Nucleoside Triphosphate Pyrophosphohydrolase"/>
    <property type="match status" value="1"/>
</dbReference>
<dbReference type="InterPro" id="IPR015797">
    <property type="entry name" value="NUDIX_hydrolase-like_dom_sf"/>
</dbReference>
<evidence type="ECO:0000256" key="4">
    <source>
        <dbReference type="ARBA" id="ARBA00022801"/>
    </source>
</evidence>
<proteinExistence type="predicted"/>
<dbReference type="InterPro" id="IPR039121">
    <property type="entry name" value="NUDT19"/>
</dbReference>
<keyword evidence="9" id="KW-1185">Reference proteome</keyword>
<reference evidence="9" key="1">
    <citation type="journal article" date="2019" name="Int. J. Syst. Evol. Microbiol.">
        <title>The Global Catalogue of Microorganisms (GCM) 10K type strain sequencing project: providing services to taxonomists for standard genome sequencing and annotation.</title>
        <authorList>
            <consortium name="The Broad Institute Genomics Platform"/>
            <consortium name="The Broad Institute Genome Sequencing Center for Infectious Disease"/>
            <person name="Wu L."/>
            <person name="Ma J."/>
        </authorList>
    </citation>
    <scope>NUCLEOTIDE SEQUENCE [LARGE SCALE GENOMIC DNA]</scope>
    <source>
        <strain evidence="9">KCTC 52487</strain>
    </source>
</reference>
<accession>A0ABV6ZTU0</accession>
<dbReference type="RefSeq" id="WP_343163465.1">
    <property type="nucleotide sequence ID" value="NZ_JBHRSV010000001.1"/>
</dbReference>
<dbReference type="InterPro" id="IPR000086">
    <property type="entry name" value="NUDIX_hydrolase_dom"/>
</dbReference>
<evidence type="ECO:0000256" key="5">
    <source>
        <dbReference type="ARBA" id="ARBA00022842"/>
    </source>
</evidence>
<comment type="caution">
    <text evidence="8">The sequence shown here is derived from an EMBL/GenBank/DDBJ whole genome shotgun (WGS) entry which is preliminary data.</text>
</comment>
<evidence type="ECO:0000313" key="8">
    <source>
        <dbReference type="EMBL" id="MFC2924828.1"/>
    </source>
</evidence>
<dbReference type="SUPFAM" id="SSF55811">
    <property type="entry name" value="Nudix"/>
    <property type="match status" value="1"/>
</dbReference>
<comment type="cofactor">
    <cofactor evidence="2">
        <name>Mg(2+)</name>
        <dbReference type="ChEBI" id="CHEBI:18420"/>
    </cofactor>
</comment>
<dbReference type="EMBL" id="JBHRSV010000001">
    <property type="protein sequence ID" value="MFC2924828.1"/>
    <property type="molecule type" value="Genomic_DNA"/>
</dbReference>
<dbReference type="PANTHER" id="PTHR12318">
    <property type="entry name" value="TESTOSTERONE-REGULATED PROTEIN RP2"/>
    <property type="match status" value="1"/>
</dbReference>
<dbReference type="PROSITE" id="PS51462">
    <property type="entry name" value="NUDIX"/>
    <property type="match status" value="1"/>
</dbReference>
<evidence type="ECO:0000256" key="6">
    <source>
        <dbReference type="ARBA" id="ARBA00023211"/>
    </source>
</evidence>
<dbReference type="PANTHER" id="PTHR12318:SF0">
    <property type="entry name" value="ACYL-COENZYME A DIPHOSPHATASE NUDT19"/>
    <property type="match status" value="1"/>
</dbReference>
<sequence length="218" mass="24455">MTPLLRPKLAGSLILTRPAGNSIEILMGRRSARHAFMPDRYVFPGGRADRADAFAPLAGDLPHPVLGCMTKSLPERRARAVAVAAVRETAEETGYLLAAPAEIRSRHASWTPFRQHGVAPDLSALRLIARAITPPGRVRRFDAWFFHAEASALCDERVEITDPELEDILWVPFERTCDLPLPHVTRFVLNELDRQLKDAKAQPRHIRELARKVRIDPL</sequence>
<evidence type="ECO:0000259" key="7">
    <source>
        <dbReference type="PROSITE" id="PS51462"/>
    </source>
</evidence>
<gene>
    <name evidence="8" type="ORF">ACFOOR_01775</name>
</gene>
<comment type="cofactor">
    <cofactor evidence="1">
        <name>Mn(2+)</name>
        <dbReference type="ChEBI" id="CHEBI:29035"/>
    </cofactor>
</comment>
<keyword evidence="5" id="KW-0460">Magnesium</keyword>
<keyword evidence="6" id="KW-0464">Manganese</keyword>
<evidence type="ECO:0000256" key="1">
    <source>
        <dbReference type="ARBA" id="ARBA00001936"/>
    </source>
</evidence>
<evidence type="ECO:0000256" key="2">
    <source>
        <dbReference type="ARBA" id="ARBA00001946"/>
    </source>
</evidence>
<dbReference type="CDD" id="cd18870">
    <property type="entry name" value="NUDIX_AcylCoAdiphos_Nudt19"/>
    <property type="match status" value="1"/>
</dbReference>
<name>A0ABV6ZTU0_9PROT</name>
<keyword evidence="4" id="KW-0378">Hydrolase</keyword>
<organism evidence="8 9">
    <name type="scientific">Hyphobacterium vulgare</name>
    <dbReference type="NCBI Taxonomy" id="1736751"/>
    <lineage>
        <taxon>Bacteria</taxon>
        <taxon>Pseudomonadati</taxon>
        <taxon>Pseudomonadota</taxon>
        <taxon>Alphaproteobacteria</taxon>
        <taxon>Maricaulales</taxon>
        <taxon>Maricaulaceae</taxon>
        <taxon>Hyphobacterium</taxon>
    </lineage>
</organism>
<feature type="domain" description="Nudix hydrolase" evidence="7">
    <location>
        <begin position="6"/>
        <end position="193"/>
    </location>
</feature>
<evidence type="ECO:0000256" key="3">
    <source>
        <dbReference type="ARBA" id="ARBA00022723"/>
    </source>
</evidence>